<sequence length="98" mass="10842">MKRHLLSFLLNLATDVDTVRSVQVLLTAFVVVLPSTETRTRRSIFCTLESLSVAQTRRCNITVKPACQHAALLGQASWSPNLRLSLSLPISSLWSASF</sequence>
<dbReference type="OrthoDB" id="10555580at2759"/>
<reference evidence="3" key="1">
    <citation type="journal article" date="2017" name="Nat. Ecol. Evol.">
        <title>Genome expansion and lineage-specific genetic innovations in the forest pathogenic fungi Armillaria.</title>
        <authorList>
            <person name="Sipos G."/>
            <person name="Prasanna A.N."/>
            <person name="Walter M.C."/>
            <person name="O'Connor E."/>
            <person name="Balint B."/>
            <person name="Krizsan K."/>
            <person name="Kiss B."/>
            <person name="Hess J."/>
            <person name="Varga T."/>
            <person name="Slot J."/>
            <person name="Riley R."/>
            <person name="Boka B."/>
            <person name="Rigling D."/>
            <person name="Barry K."/>
            <person name="Lee J."/>
            <person name="Mihaltcheva S."/>
            <person name="LaButti K."/>
            <person name="Lipzen A."/>
            <person name="Waldron R."/>
            <person name="Moloney N.M."/>
            <person name="Sperisen C."/>
            <person name="Kredics L."/>
            <person name="Vagvoelgyi C."/>
            <person name="Patrignani A."/>
            <person name="Fitzpatrick D."/>
            <person name="Nagy I."/>
            <person name="Doyle S."/>
            <person name="Anderson J.B."/>
            <person name="Grigoriev I.V."/>
            <person name="Gueldener U."/>
            <person name="Muensterkoetter M."/>
            <person name="Nagy L.G."/>
        </authorList>
    </citation>
    <scope>NUCLEOTIDE SEQUENCE [LARGE SCALE GENOMIC DNA]</scope>
    <source>
        <strain evidence="3">C18/9</strain>
    </source>
</reference>
<evidence type="ECO:0008006" key="4">
    <source>
        <dbReference type="Google" id="ProtNLM"/>
    </source>
</evidence>
<feature type="chain" id="PRO_5012967429" description="Secreted protein" evidence="1">
    <location>
        <begin position="22"/>
        <end position="98"/>
    </location>
</feature>
<keyword evidence="3" id="KW-1185">Reference proteome</keyword>
<dbReference type="AlphaFoldDB" id="A0A284RGT8"/>
<accession>A0A284RGT8</accession>
<name>A0A284RGT8_ARMOS</name>
<organism evidence="2 3">
    <name type="scientific">Armillaria ostoyae</name>
    <name type="common">Armillaria root rot fungus</name>
    <dbReference type="NCBI Taxonomy" id="47428"/>
    <lineage>
        <taxon>Eukaryota</taxon>
        <taxon>Fungi</taxon>
        <taxon>Dikarya</taxon>
        <taxon>Basidiomycota</taxon>
        <taxon>Agaricomycotina</taxon>
        <taxon>Agaricomycetes</taxon>
        <taxon>Agaricomycetidae</taxon>
        <taxon>Agaricales</taxon>
        <taxon>Marasmiineae</taxon>
        <taxon>Physalacriaceae</taxon>
        <taxon>Armillaria</taxon>
    </lineage>
</organism>
<keyword evidence="1" id="KW-0732">Signal</keyword>
<gene>
    <name evidence="2" type="ORF">ARMOST_11310</name>
</gene>
<dbReference type="EMBL" id="FUEG01000008">
    <property type="protein sequence ID" value="SJL07952.1"/>
    <property type="molecule type" value="Genomic_DNA"/>
</dbReference>
<dbReference type="Proteomes" id="UP000219338">
    <property type="component" value="Unassembled WGS sequence"/>
</dbReference>
<evidence type="ECO:0000313" key="2">
    <source>
        <dbReference type="EMBL" id="SJL07952.1"/>
    </source>
</evidence>
<evidence type="ECO:0000313" key="3">
    <source>
        <dbReference type="Proteomes" id="UP000219338"/>
    </source>
</evidence>
<evidence type="ECO:0000256" key="1">
    <source>
        <dbReference type="SAM" id="SignalP"/>
    </source>
</evidence>
<proteinExistence type="predicted"/>
<feature type="signal peptide" evidence="1">
    <location>
        <begin position="1"/>
        <end position="21"/>
    </location>
</feature>
<protein>
    <recommendedName>
        <fullName evidence="4">Secreted protein</fullName>
    </recommendedName>
</protein>